<dbReference type="SUPFAM" id="SSF53756">
    <property type="entry name" value="UDP-Glycosyltransferase/glycogen phosphorylase"/>
    <property type="match status" value="1"/>
</dbReference>
<protein>
    <submittedName>
        <fullName evidence="3">Glycosyltransferase family 4 protein</fullName>
    </submittedName>
</protein>
<feature type="domain" description="Glycosyl transferase family 1" evidence="1">
    <location>
        <begin position="215"/>
        <end position="361"/>
    </location>
</feature>
<organism evidence="3 4">
    <name type="scientific">Erythrobacter westpacificensis</name>
    <dbReference type="NCBI Taxonomy" id="1055231"/>
    <lineage>
        <taxon>Bacteria</taxon>
        <taxon>Pseudomonadati</taxon>
        <taxon>Pseudomonadota</taxon>
        <taxon>Alphaproteobacteria</taxon>
        <taxon>Sphingomonadales</taxon>
        <taxon>Erythrobacteraceae</taxon>
        <taxon>Erythrobacter/Porphyrobacter group</taxon>
        <taxon>Erythrobacter</taxon>
    </lineage>
</organism>
<dbReference type="Pfam" id="PF13439">
    <property type="entry name" value="Glyco_transf_4"/>
    <property type="match status" value="1"/>
</dbReference>
<dbReference type="InterPro" id="IPR050194">
    <property type="entry name" value="Glycosyltransferase_grp1"/>
</dbReference>
<dbReference type="Pfam" id="PF00534">
    <property type="entry name" value="Glycos_transf_1"/>
    <property type="match status" value="1"/>
</dbReference>
<dbReference type="InterPro" id="IPR001296">
    <property type="entry name" value="Glyco_trans_1"/>
</dbReference>
<comment type="caution">
    <text evidence="3">The sequence shown here is derived from an EMBL/GenBank/DDBJ whole genome shotgun (WGS) entry which is preliminary data.</text>
</comment>
<evidence type="ECO:0000313" key="3">
    <source>
        <dbReference type="EMBL" id="GAA5059307.1"/>
    </source>
</evidence>
<accession>A0ABP9KLF5</accession>
<dbReference type="Proteomes" id="UP001500518">
    <property type="component" value="Unassembled WGS sequence"/>
</dbReference>
<proteinExistence type="predicted"/>
<keyword evidence="4" id="KW-1185">Reference proteome</keyword>
<dbReference type="RefSeq" id="WP_346033498.1">
    <property type="nucleotide sequence ID" value="NZ_BAABHV010000021.1"/>
</dbReference>
<sequence>MPRVLSIATLYPNIHKPRFGTFVARQMEALAARGDWEVTVINPIGVPPVPMGRYKALAAAAVSGEEGGVDVRRPRFTLLPAVGGPFNPRMIAKAVLPIAQRLHEETPFDVVDAQFFYPDGPAAAAIAKALDLPLSIKARGADISHWGHKGYALEMMQEASNHAAGLLAVSEALKRDMTALGLPEGKITVHYTGLDRDLFRPLGREQSRRKMAEDFNVRLEDGERLLASVGALIPRKGQHFVIRALTQLPDTQLALIGMGGDEGALRQLAIELGVPNRVHFLGSLDHGQLPGVLSAADAMVLPSASEGLANAWVEALACGTPLVITEAGGARELVTAPEAGRIVARNPQDVAEGVREVLAADYAPQDVAKTVVQFSWDANAAALAEYYARLIG</sequence>
<evidence type="ECO:0000259" key="2">
    <source>
        <dbReference type="Pfam" id="PF13439"/>
    </source>
</evidence>
<feature type="domain" description="Glycosyltransferase subfamily 4-like N-terminal" evidence="2">
    <location>
        <begin position="21"/>
        <end position="197"/>
    </location>
</feature>
<dbReference type="InterPro" id="IPR028098">
    <property type="entry name" value="Glyco_trans_4-like_N"/>
</dbReference>
<dbReference type="Gene3D" id="3.40.50.2000">
    <property type="entry name" value="Glycogen Phosphorylase B"/>
    <property type="match status" value="2"/>
</dbReference>
<gene>
    <name evidence="3" type="ORF">GCM10023208_26490</name>
</gene>
<evidence type="ECO:0000313" key="4">
    <source>
        <dbReference type="Proteomes" id="UP001500518"/>
    </source>
</evidence>
<reference evidence="4" key="1">
    <citation type="journal article" date="2019" name="Int. J. Syst. Evol. Microbiol.">
        <title>The Global Catalogue of Microorganisms (GCM) 10K type strain sequencing project: providing services to taxonomists for standard genome sequencing and annotation.</title>
        <authorList>
            <consortium name="The Broad Institute Genomics Platform"/>
            <consortium name="The Broad Institute Genome Sequencing Center for Infectious Disease"/>
            <person name="Wu L."/>
            <person name="Ma J."/>
        </authorList>
    </citation>
    <scope>NUCLEOTIDE SEQUENCE [LARGE SCALE GENOMIC DNA]</scope>
    <source>
        <strain evidence="4">JCM 18014</strain>
    </source>
</reference>
<dbReference type="EMBL" id="BAABHV010000021">
    <property type="protein sequence ID" value="GAA5059307.1"/>
    <property type="molecule type" value="Genomic_DNA"/>
</dbReference>
<evidence type="ECO:0000259" key="1">
    <source>
        <dbReference type="Pfam" id="PF00534"/>
    </source>
</evidence>
<dbReference type="PANTHER" id="PTHR45947">
    <property type="entry name" value="SULFOQUINOVOSYL TRANSFERASE SQD2"/>
    <property type="match status" value="1"/>
</dbReference>
<name>A0ABP9KLF5_9SPHN</name>
<dbReference type="PANTHER" id="PTHR45947:SF3">
    <property type="entry name" value="SULFOQUINOVOSYL TRANSFERASE SQD2"/>
    <property type="match status" value="1"/>
</dbReference>